<dbReference type="AlphaFoldDB" id="I3SCY8"/>
<evidence type="ECO:0000313" key="1">
    <source>
        <dbReference type="EMBL" id="AFK38130.1"/>
    </source>
</evidence>
<protein>
    <submittedName>
        <fullName evidence="1">Uncharacterized protein</fullName>
    </submittedName>
</protein>
<proteinExistence type="evidence at transcript level"/>
<dbReference type="EMBL" id="BT138335">
    <property type="protein sequence ID" value="AFK38130.1"/>
    <property type="molecule type" value="mRNA"/>
</dbReference>
<accession>I3SCY8</accession>
<sequence length="46" mass="4938">MVPSGRPCNRIFTTSINGPISNSASPILSSKLNRSLSYTNSLIVSR</sequence>
<reference evidence="1" key="1">
    <citation type="submission" date="2012-05" db="EMBL/GenBank/DDBJ databases">
        <authorList>
            <person name="Krishnakumar V."/>
            <person name="Cheung F."/>
            <person name="Xiao Y."/>
            <person name="Chan A."/>
            <person name="Moskal W.A."/>
            <person name="Town C.D."/>
        </authorList>
    </citation>
    <scope>NUCLEOTIDE SEQUENCE</scope>
</reference>
<organism evidence="1">
    <name type="scientific">Lotus japonicus</name>
    <name type="common">Lotus corniculatus var. japonicus</name>
    <dbReference type="NCBI Taxonomy" id="34305"/>
    <lineage>
        <taxon>Eukaryota</taxon>
        <taxon>Viridiplantae</taxon>
        <taxon>Streptophyta</taxon>
        <taxon>Embryophyta</taxon>
        <taxon>Tracheophyta</taxon>
        <taxon>Spermatophyta</taxon>
        <taxon>Magnoliopsida</taxon>
        <taxon>eudicotyledons</taxon>
        <taxon>Gunneridae</taxon>
        <taxon>Pentapetalae</taxon>
        <taxon>rosids</taxon>
        <taxon>fabids</taxon>
        <taxon>Fabales</taxon>
        <taxon>Fabaceae</taxon>
        <taxon>Papilionoideae</taxon>
        <taxon>50 kb inversion clade</taxon>
        <taxon>NPAAA clade</taxon>
        <taxon>Hologalegina</taxon>
        <taxon>robinioid clade</taxon>
        <taxon>Loteae</taxon>
        <taxon>Lotus</taxon>
    </lineage>
</organism>
<name>I3SCY8_LOTJA</name>